<evidence type="ECO:0000313" key="2">
    <source>
        <dbReference type="Proteomes" id="UP000887116"/>
    </source>
</evidence>
<keyword evidence="2" id="KW-1185">Reference proteome</keyword>
<comment type="caution">
    <text evidence="1">The sequence shown here is derived from an EMBL/GenBank/DDBJ whole genome shotgun (WGS) entry which is preliminary data.</text>
</comment>
<gene>
    <name evidence="1" type="ORF">TNCT_361161</name>
</gene>
<reference evidence="1" key="1">
    <citation type="submission" date="2020-07" db="EMBL/GenBank/DDBJ databases">
        <title>Multicomponent nature underlies the extraordinary mechanical properties of spider dragline silk.</title>
        <authorList>
            <person name="Kono N."/>
            <person name="Nakamura H."/>
            <person name="Mori M."/>
            <person name="Yoshida Y."/>
            <person name="Ohtoshi R."/>
            <person name="Malay A.D."/>
            <person name="Moran D.A.P."/>
            <person name="Tomita M."/>
            <person name="Numata K."/>
            <person name="Arakawa K."/>
        </authorList>
    </citation>
    <scope>NUCLEOTIDE SEQUENCE</scope>
</reference>
<organism evidence="1 2">
    <name type="scientific">Trichonephila clavata</name>
    <name type="common">Joro spider</name>
    <name type="synonym">Nephila clavata</name>
    <dbReference type="NCBI Taxonomy" id="2740835"/>
    <lineage>
        <taxon>Eukaryota</taxon>
        <taxon>Metazoa</taxon>
        <taxon>Ecdysozoa</taxon>
        <taxon>Arthropoda</taxon>
        <taxon>Chelicerata</taxon>
        <taxon>Arachnida</taxon>
        <taxon>Araneae</taxon>
        <taxon>Araneomorphae</taxon>
        <taxon>Entelegynae</taxon>
        <taxon>Araneoidea</taxon>
        <taxon>Nephilidae</taxon>
        <taxon>Trichonephila</taxon>
    </lineage>
</organism>
<evidence type="ECO:0000313" key="1">
    <source>
        <dbReference type="EMBL" id="GFR21901.1"/>
    </source>
</evidence>
<protein>
    <submittedName>
        <fullName evidence="1">Uncharacterized protein</fullName>
    </submittedName>
</protein>
<proteinExistence type="predicted"/>
<dbReference type="EMBL" id="BMAO01008225">
    <property type="protein sequence ID" value="GFR21901.1"/>
    <property type="molecule type" value="Genomic_DNA"/>
</dbReference>
<dbReference type="Proteomes" id="UP000887116">
    <property type="component" value="Unassembled WGS sequence"/>
</dbReference>
<name>A0A8X6HDJ5_TRICU</name>
<dbReference type="AlphaFoldDB" id="A0A8X6HDJ5"/>
<accession>A0A8X6HDJ5</accession>
<sequence length="92" mass="10697">MPSSLSPWSRPTSHTFHTPRNSVTFRDPFEGSTVMFLDIGHLTGPLVELGMGGSLRCFWGMFSRISERVYLVRCVGERLMTFREWNFLRNIR</sequence>